<feature type="region of interest" description="Disordered" evidence="1">
    <location>
        <begin position="30"/>
        <end position="82"/>
    </location>
</feature>
<feature type="compositionally biased region" description="Basic residues" evidence="1">
    <location>
        <begin position="54"/>
        <end position="65"/>
    </location>
</feature>
<feature type="compositionally biased region" description="Acidic residues" evidence="1">
    <location>
        <begin position="33"/>
        <end position="44"/>
    </location>
</feature>
<gene>
    <name evidence="2" type="ORF">LTRI10_LOCUS29922</name>
</gene>
<evidence type="ECO:0000313" key="3">
    <source>
        <dbReference type="Proteomes" id="UP001497516"/>
    </source>
</evidence>
<accession>A0AAV2ETG9</accession>
<dbReference type="EMBL" id="OZ034818">
    <property type="protein sequence ID" value="CAL1389032.1"/>
    <property type="molecule type" value="Genomic_DNA"/>
</dbReference>
<evidence type="ECO:0000256" key="1">
    <source>
        <dbReference type="SAM" id="MobiDB-lite"/>
    </source>
</evidence>
<name>A0AAV2ETG9_9ROSI</name>
<keyword evidence="3" id="KW-1185">Reference proteome</keyword>
<sequence length="165" mass="18045">MRKLLMVIGGEELEMVDAEDFQNGDVTAVLEGGEADGDNDEEADLWSKFSGSRPKLKRKTGGKSRRKEEEGSMTNAGKAGQSGLVSACEGILPDDRCHDLLPTSTTPTQRHSSVTLVSEYPEQQTSTNSIRVSEPQMLYLHVYSVKCWIPSFLGAFASRIVCFVA</sequence>
<evidence type="ECO:0000313" key="2">
    <source>
        <dbReference type="EMBL" id="CAL1389032.1"/>
    </source>
</evidence>
<dbReference type="Proteomes" id="UP001497516">
    <property type="component" value="Chromosome 5"/>
</dbReference>
<protein>
    <submittedName>
        <fullName evidence="2">Uncharacterized protein</fullName>
    </submittedName>
</protein>
<dbReference type="AlphaFoldDB" id="A0AAV2ETG9"/>
<organism evidence="2 3">
    <name type="scientific">Linum trigynum</name>
    <dbReference type="NCBI Taxonomy" id="586398"/>
    <lineage>
        <taxon>Eukaryota</taxon>
        <taxon>Viridiplantae</taxon>
        <taxon>Streptophyta</taxon>
        <taxon>Embryophyta</taxon>
        <taxon>Tracheophyta</taxon>
        <taxon>Spermatophyta</taxon>
        <taxon>Magnoliopsida</taxon>
        <taxon>eudicotyledons</taxon>
        <taxon>Gunneridae</taxon>
        <taxon>Pentapetalae</taxon>
        <taxon>rosids</taxon>
        <taxon>fabids</taxon>
        <taxon>Malpighiales</taxon>
        <taxon>Linaceae</taxon>
        <taxon>Linum</taxon>
    </lineage>
</organism>
<reference evidence="2 3" key="1">
    <citation type="submission" date="2024-04" db="EMBL/GenBank/DDBJ databases">
        <authorList>
            <person name="Fracassetti M."/>
        </authorList>
    </citation>
    <scope>NUCLEOTIDE SEQUENCE [LARGE SCALE GENOMIC DNA]</scope>
</reference>
<proteinExistence type="predicted"/>